<keyword evidence="2" id="KW-1185">Reference proteome</keyword>
<name>A0A392S864_9FABA</name>
<comment type="caution">
    <text evidence="1">The sequence shown here is derived from an EMBL/GenBank/DDBJ whole genome shotgun (WGS) entry which is preliminary data.</text>
</comment>
<protein>
    <submittedName>
        <fullName evidence="1">Uncharacterized protein</fullName>
    </submittedName>
</protein>
<dbReference type="AlphaFoldDB" id="A0A392S864"/>
<evidence type="ECO:0000313" key="2">
    <source>
        <dbReference type="Proteomes" id="UP000265520"/>
    </source>
</evidence>
<dbReference type="Proteomes" id="UP000265520">
    <property type="component" value="Unassembled WGS sequence"/>
</dbReference>
<proteinExistence type="predicted"/>
<organism evidence="1 2">
    <name type="scientific">Trifolium medium</name>
    <dbReference type="NCBI Taxonomy" id="97028"/>
    <lineage>
        <taxon>Eukaryota</taxon>
        <taxon>Viridiplantae</taxon>
        <taxon>Streptophyta</taxon>
        <taxon>Embryophyta</taxon>
        <taxon>Tracheophyta</taxon>
        <taxon>Spermatophyta</taxon>
        <taxon>Magnoliopsida</taxon>
        <taxon>eudicotyledons</taxon>
        <taxon>Gunneridae</taxon>
        <taxon>Pentapetalae</taxon>
        <taxon>rosids</taxon>
        <taxon>fabids</taxon>
        <taxon>Fabales</taxon>
        <taxon>Fabaceae</taxon>
        <taxon>Papilionoideae</taxon>
        <taxon>50 kb inversion clade</taxon>
        <taxon>NPAAA clade</taxon>
        <taxon>Hologalegina</taxon>
        <taxon>IRL clade</taxon>
        <taxon>Trifolieae</taxon>
        <taxon>Trifolium</taxon>
    </lineage>
</organism>
<accession>A0A392S864</accession>
<evidence type="ECO:0000313" key="1">
    <source>
        <dbReference type="EMBL" id="MCI44095.1"/>
    </source>
</evidence>
<dbReference type="EMBL" id="LXQA010326048">
    <property type="protein sequence ID" value="MCI44095.1"/>
    <property type="molecule type" value="Genomic_DNA"/>
</dbReference>
<reference evidence="1 2" key="1">
    <citation type="journal article" date="2018" name="Front. Plant Sci.">
        <title>Red Clover (Trifolium pratense) and Zigzag Clover (T. medium) - A Picture of Genomic Similarities and Differences.</title>
        <authorList>
            <person name="Dluhosova J."/>
            <person name="Istvanek J."/>
            <person name="Nedelnik J."/>
            <person name="Repkova J."/>
        </authorList>
    </citation>
    <scope>NUCLEOTIDE SEQUENCE [LARGE SCALE GENOMIC DNA]</scope>
    <source>
        <strain evidence="2">cv. 10/8</strain>
        <tissue evidence="1">Leaf</tissue>
    </source>
</reference>
<sequence length="86" mass="9919">MANFDVHRILVNQGSSCDIMYTELFKTLKITEKNLLPYVGADLQGFNRFTTKLWGYIDLIVNFGEGKSIKYVKVQFLVMDCPSLYN</sequence>